<accession>A0ABT2JN49</accession>
<evidence type="ECO:0000259" key="3">
    <source>
        <dbReference type="Pfam" id="PF17837"/>
    </source>
</evidence>
<reference evidence="4 5" key="1">
    <citation type="submission" date="2021-10" db="EMBL/GenBank/DDBJ databases">
        <title>Streptomyces gossypii sp. nov., isolated from soil collected from cotton field.</title>
        <authorList>
            <person name="Ge X."/>
            <person name="Chen X."/>
            <person name="Liu W."/>
        </authorList>
    </citation>
    <scope>NUCLEOTIDE SEQUENCE [LARGE SCALE GENOMIC DNA]</scope>
    <source>
        <strain evidence="4 5">N2-109</strain>
    </source>
</reference>
<sequence length="221" mass="23580">MDSIGTLLPLPRALTHFRPRTPGLGFGTASVHEGPPVAVREAERQLSRTMPPRRRADFLIGRSALHRALRAAGMSADAVLYDGTRPLLPDGTSASISHSEGVAVAVAGRSEDFRTLGVDLELNAPPLAAAHLVLSGPEEASLGQAGSVARQRLFVMYSAKEAAFKALSPVLGPELRGLRDIRLHTHNDGYLAGVPRHPSVSVRVTVRHLPQGVLCWAVPHD</sequence>
<dbReference type="PRINTS" id="PR01399">
    <property type="entry name" value="ENTSNTHTASED"/>
</dbReference>
<dbReference type="Gene3D" id="3.90.470.20">
    <property type="entry name" value="4'-phosphopantetheinyl transferase domain"/>
    <property type="match status" value="1"/>
</dbReference>
<protein>
    <submittedName>
        <fullName evidence="4">4'-phosphopantetheinyl transferase superfamily protein</fullName>
    </submittedName>
</protein>
<dbReference type="InterPro" id="IPR008278">
    <property type="entry name" value="4-PPantetheinyl_Trfase_dom"/>
</dbReference>
<dbReference type="EMBL" id="JAJAGO010000002">
    <property type="protein sequence ID" value="MCT2589304.1"/>
    <property type="molecule type" value="Genomic_DNA"/>
</dbReference>
<dbReference type="PANTHER" id="PTHR38096:SF1">
    <property type="entry name" value="ENTEROBACTIN SYNTHASE COMPONENT D"/>
    <property type="match status" value="1"/>
</dbReference>
<dbReference type="PANTHER" id="PTHR38096">
    <property type="entry name" value="ENTEROBACTIN SYNTHASE COMPONENT D"/>
    <property type="match status" value="1"/>
</dbReference>
<evidence type="ECO:0000259" key="2">
    <source>
        <dbReference type="Pfam" id="PF01648"/>
    </source>
</evidence>
<evidence type="ECO:0000313" key="5">
    <source>
        <dbReference type="Proteomes" id="UP001156389"/>
    </source>
</evidence>
<dbReference type="SUPFAM" id="SSF56214">
    <property type="entry name" value="4'-phosphopantetheinyl transferase"/>
    <property type="match status" value="1"/>
</dbReference>
<feature type="domain" description="4'-phosphopantetheinyl transferase N-terminal" evidence="3">
    <location>
        <begin position="43"/>
        <end position="107"/>
    </location>
</feature>
<proteinExistence type="predicted"/>
<evidence type="ECO:0000313" key="4">
    <source>
        <dbReference type="EMBL" id="MCT2589304.1"/>
    </source>
</evidence>
<dbReference type="InterPro" id="IPR037143">
    <property type="entry name" value="4-PPantetheinyl_Trfase_dom_sf"/>
</dbReference>
<dbReference type="Proteomes" id="UP001156389">
    <property type="component" value="Unassembled WGS sequence"/>
</dbReference>
<keyword evidence="1 4" id="KW-0808">Transferase</keyword>
<comment type="caution">
    <text evidence="4">The sequence shown here is derived from an EMBL/GenBank/DDBJ whole genome shotgun (WGS) entry which is preliminary data.</text>
</comment>
<keyword evidence="5" id="KW-1185">Reference proteome</keyword>
<dbReference type="Pfam" id="PF17837">
    <property type="entry name" value="4PPT_N"/>
    <property type="match status" value="1"/>
</dbReference>
<dbReference type="InterPro" id="IPR041354">
    <property type="entry name" value="4PPT_N"/>
</dbReference>
<dbReference type="RefSeq" id="WP_260216282.1">
    <property type="nucleotide sequence ID" value="NZ_JAJAGO010000002.1"/>
</dbReference>
<organism evidence="4 5">
    <name type="scientific">Streptomyces gossypii</name>
    <dbReference type="NCBI Taxonomy" id="2883101"/>
    <lineage>
        <taxon>Bacteria</taxon>
        <taxon>Bacillati</taxon>
        <taxon>Actinomycetota</taxon>
        <taxon>Actinomycetes</taxon>
        <taxon>Kitasatosporales</taxon>
        <taxon>Streptomycetaceae</taxon>
        <taxon>Streptomyces</taxon>
    </lineage>
</organism>
<feature type="domain" description="4'-phosphopantetheinyl transferase" evidence="2">
    <location>
        <begin position="116"/>
        <end position="190"/>
    </location>
</feature>
<dbReference type="GO" id="GO:0016740">
    <property type="term" value="F:transferase activity"/>
    <property type="evidence" value="ECO:0007669"/>
    <property type="project" value="UniProtKB-KW"/>
</dbReference>
<evidence type="ECO:0000256" key="1">
    <source>
        <dbReference type="ARBA" id="ARBA00022679"/>
    </source>
</evidence>
<gene>
    <name evidence="4" type="ORF">LHJ74_05040</name>
</gene>
<dbReference type="Pfam" id="PF01648">
    <property type="entry name" value="ACPS"/>
    <property type="match status" value="1"/>
</dbReference>
<name>A0ABT2JN49_9ACTN</name>
<dbReference type="InterPro" id="IPR003542">
    <property type="entry name" value="Enbac_synth_compD-like"/>
</dbReference>